<sequence>MYFSYPKEYFFPVLIKNTEDFNINGEILHDFDLLRRYDENISFNNIFDDIDEEFVENLGIRII</sequence>
<organism evidence="1 2">
    <name type="scientific">Clostridium fallax</name>
    <dbReference type="NCBI Taxonomy" id="1533"/>
    <lineage>
        <taxon>Bacteria</taxon>
        <taxon>Bacillati</taxon>
        <taxon>Bacillota</taxon>
        <taxon>Clostridia</taxon>
        <taxon>Eubacteriales</taxon>
        <taxon>Clostridiaceae</taxon>
        <taxon>Clostridium</taxon>
    </lineage>
</organism>
<gene>
    <name evidence="1" type="ORF">SAMN05443638_101154</name>
</gene>
<keyword evidence="2" id="KW-1185">Reference proteome</keyword>
<proteinExistence type="predicted"/>
<dbReference type="EMBL" id="FQVM01000001">
    <property type="protein sequence ID" value="SHE35203.1"/>
    <property type="molecule type" value="Genomic_DNA"/>
</dbReference>
<dbReference type="STRING" id="1533.SAMN05443638_101154"/>
<name>A0A1M4SSH0_9CLOT</name>
<accession>A0A1M4SSH0</accession>
<dbReference type="Proteomes" id="UP000184035">
    <property type="component" value="Unassembled WGS sequence"/>
</dbReference>
<dbReference type="AlphaFoldDB" id="A0A1M4SSH0"/>
<evidence type="ECO:0000313" key="1">
    <source>
        <dbReference type="EMBL" id="SHE35203.1"/>
    </source>
</evidence>
<protein>
    <submittedName>
        <fullName evidence="1">Uncharacterized protein</fullName>
    </submittedName>
</protein>
<evidence type="ECO:0000313" key="2">
    <source>
        <dbReference type="Proteomes" id="UP000184035"/>
    </source>
</evidence>
<reference evidence="1 2" key="1">
    <citation type="submission" date="2016-11" db="EMBL/GenBank/DDBJ databases">
        <authorList>
            <person name="Jaros S."/>
            <person name="Januszkiewicz K."/>
            <person name="Wedrychowicz H."/>
        </authorList>
    </citation>
    <scope>NUCLEOTIDE SEQUENCE [LARGE SCALE GENOMIC DNA]</scope>
    <source>
        <strain evidence="1 2">DSM 2631</strain>
    </source>
</reference>
<dbReference type="OrthoDB" id="9989396at2"/>
<dbReference type="RefSeq" id="WP_072892313.1">
    <property type="nucleotide sequence ID" value="NZ_FQVM01000001.1"/>
</dbReference>